<dbReference type="PANTHER" id="PTHR39419">
    <property type="entry name" value="SLL0814 PROTEIN"/>
    <property type="match status" value="1"/>
</dbReference>
<dbReference type="Proteomes" id="UP000320095">
    <property type="component" value="Unassembled WGS sequence"/>
</dbReference>
<dbReference type="Pfam" id="PF04240">
    <property type="entry name" value="Caroten_synth"/>
    <property type="match status" value="1"/>
</dbReference>
<evidence type="ECO:0000256" key="1">
    <source>
        <dbReference type="SAM" id="MobiDB-lite"/>
    </source>
</evidence>
<feature type="transmembrane region" description="Helical" evidence="2">
    <location>
        <begin position="174"/>
        <end position="192"/>
    </location>
</feature>
<sequence>MTGFGEARVGHLQTLRRSRPSPPPRRVADPTLRHHGSGGVCVALAVPRILGRSAGPSWVLAASAVAVQIAYPLMPEAWRTEVTVVSVVVFFVAVVADAWRIHGPTGAALLVAVAGGSGLVAEAIGVSTGWPFGHYAYTGTLGAEVLGVPIVVPLAWVMMAWPALVVARTLAVRGPAVVAVGAAALTAWDVFLDPQMVAAGHWTWSDPSPGLPLVPGIPLSNYVGWLLVSAVVIAILDATLDRRGGTSAPAAALYLWVYFSSVLGHFVFFGLPGSAVTGGLLMGAVAIPFAVKLQRLAHRPTIEETRDRPAR</sequence>
<organism evidence="3 4">
    <name type="scientific">Mycolicibacterium hodleri</name>
    <dbReference type="NCBI Taxonomy" id="49897"/>
    <lineage>
        <taxon>Bacteria</taxon>
        <taxon>Bacillati</taxon>
        <taxon>Actinomycetota</taxon>
        <taxon>Actinomycetes</taxon>
        <taxon>Mycobacteriales</taxon>
        <taxon>Mycobacteriaceae</taxon>
        <taxon>Mycolicibacterium</taxon>
    </lineage>
</organism>
<dbReference type="InterPro" id="IPR007354">
    <property type="entry name" value="CruF-like"/>
</dbReference>
<proteinExistence type="predicted"/>
<comment type="caution">
    <text evidence="3">The sequence shown here is derived from an EMBL/GenBank/DDBJ whole genome shotgun (WGS) entry which is preliminary data.</text>
</comment>
<feature type="region of interest" description="Disordered" evidence="1">
    <location>
        <begin position="1"/>
        <end position="33"/>
    </location>
</feature>
<feature type="transmembrane region" description="Helical" evidence="2">
    <location>
        <begin position="275"/>
        <end position="291"/>
    </location>
</feature>
<reference evidence="3 4" key="1">
    <citation type="journal article" date="2019" name="Environ. Microbiol.">
        <title>Species interactions and distinct microbial communities in high Arctic permafrost affected cryosols are associated with the CH4 and CO2 gas fluxes.</title>
        <authorList>
            <person name="Altshuler I."/>
            <person name="Hamel J."/>
            <person name="Turney S."/>
            <person name="Magnuson E."/>
            <person name="Levesque R."/>
            <person name="Greer C."/>
            <person name="Whyte L.G."/>
        </authorList>
    </citation>
    <scope>NUCLEOTIDE SEQUENCE [LARGE SCALE GENOMIC DNA]</scope>
    <source>
        <strain evidence="3 4">S5.20</strain>
    </source>
</reference>
<accession>A0A502EC61</accession>
<evidence type="ECO:0000256" key="2">
    <source>
        <dbReference type="SAM" id="Phobius"/>
    </source>
</evidence>
<keyword evidence="2" id="KW-0472">Membrane</keyword>
<feature type="transmembrane region" description="Helical" evidence="2">
    <location>
        <begin position="252"/>
        <end position="269"/>
    </location>
</feature>
<feature type="transmembrane region" description="Helical" evidence="2">
    <location>
        <begin position="146"/>
        <end position="167"/>
    </location>
</feature>
<keyword evidence="4" id="KW-1185">Reference proteome</keyword>
<feature type="transmembrane region" description="Helical" evidence="2">
    <location>
        <begin position="222"/>
        <end position="240"/>
    </location>
</feature>
<name>A0A502EC61_9MYCO</name>
<dbReference type="PANTHER" id="PTHR39419:SF1">
    <property type="entry name" value="SLL0814 PROTEIN"/>
    <property type="match status" value="1"/>
</dbReference>
<dbReference type="AlphaFoldDB" id="A0A502EC61"/>
<evidence type="ECO:0000313" key="4">
    <source>
        <dbReference type="Proteomes" id="UP000320095"/>
    </source>
</evidence>
<keyword evidence="2" id="KW-0812">Transmembrane</keyword>
<feature type="transmembrane region" description="Helical" evidence="2">
    <location>
        <begin position="106"/>
        <end position="126"/>
    </location>
</feature>
<feature type="transmembrane region" description="Helical" evidence="2">
    <location>
        <begin position="80"/>
        <end position="99"/>
    </location>
</feature>
<protein>
    <submittedName>
        <fullName evidence="3">Carotenoid biosynthesis protein</fullName>
    </submittedName>
</protein>
<keyword evidence="2" id="KW-1133">Transmembrane helix</keyword>
<dbReference type="OrthoDB" id="9811293at2"/>
<evidence type="ECO:0000313" key="3">
    <source>
        <dbReference type="EMBL" id="TPG35248.1"/>
    </source>
</evidence>
<dbReference type="EMBL" id="RCZG01000003">
    <property type="protein sequence ID" value="TPG35248.1"/>
    <property type="molecule type" value="Genomic_DNA"/>
</dbReference>
<gene>
    <name evidence="3" type="ORF">EAH80_08940</name>
</gene>